<dbReference type="NCBIfam" id="TIGR03153">
    <property type="entry name" value="cytochr_NrfH"/>
    <property type="match status" value="1"/>
</dbReference>
<evidence type="ECO:0000256" key="9">
    <source>
        <dbReference type="ARBA" id="ARBA00022989"/>
    </source>
</evidence>
<keyword evidence="8" id="KW-0249">Electron transport</keyword>
<dbReference type="GO" id="GO:0046872">
    <property type="term" value="F:metal ion binding"/>
    <property type="evidence" value="ECO:0007669"/>
    <property type="project" value="UniProtKB-KW"/>
</dbReference>
<dbReference type="GO" id="GO:0009061">
    <property type="term" value="P:anaerobic respiration"/>
    <property type="evidence" value="ECO:0007669"/>
    <property type="project" value="TreeGrafter"/>
</dbReference>
<gene>
    <name evidence="15" type="primary">nrfH</name>
    <name evidence="15" type="ORF">ERS686654_01881</name>
</gene>
<dbReference type="EMBL" id="FAVB01000005">
    <property type="protein sequence ID" value="CUU88409.1"/>
    <property type="molecule type" value="Genomic_DNA"/>
</dbReference>
<comment type="similarity">
    <text evidence="2">Belongs to the NapC/NirT/NrfH family.</text>
</comment>
<dbReference type="GO" id="GO:0009055">
    <property type="term" value="F:electron transfer activity"/>
    <property type="evidence" value="ECO:0007669"/>
    <property type="project" value="TreeGrafter"/>
</dbReference>
<keyword evidence="3" id="KW-0813">Transport</keyword>
<feature type="domain" description="NapC/NirT cytochrome c N-terminal" evidence="14">
    <location>
        <begin position="14"/>
        <end position="163"/>
    </location>
</feature>
<evidence type="ECO:0000256" key="7">
    <source>
        <dbReference type="ARBA" id="ARBA00022723"/>
    </source>
</evidence>
<comment type="subcellular location">
    <subcellularLocation>
        <location evidence="1">Cell membrane</location>
    </subcellularLocation>
</comment>
<feature type="region of interest" description="Disordered" evidence="12">
    <location>
        <begin position="145"/>
        <end position="166"/>
    </location>
</feature>
<dbReference type="InterPro" id="IPR017571">
    <property type="entry name" value="NrfH"/>
</dbReference>
<evidence type="ECO:0000256" key="2">
    <source>
        <dbReference type="ARBA" id="ARBA00007395"/>
    </source>
</evidence>
<dbReference type="InterPro" id="IPR036280">
    <property type="entry name" value="Multihaem_cyt_sf"/>
</dbReference>
<sequence length="166" mass="18491">MKQCKTITNLFGVLIVLLFILFGVGFYTFYNAKGTSYFSYDSKSCNNCHIMNDVYNDYLNAPHSKKVAGKPRASCVDCHLPHNFIDKWIAKGKSGLSHAYSFTFKLDELPTNLSANSNSKIMVQNNCIECHGEIASNVINSTTTPHNDRSLSRVSCHTGVGHKRGF</sequence>
<keyword evidence="6 13" id="KW-0812">Transmembrane</keyword>
<evidence type="ECO:0000256" key="4">
    <source>
        <dbReference type="ARBA" id="ARBA00022475"/>
    </source>
</evidence>
<evidence type="ECO:0000256" key="6">
    <source>
        <dbReference type="ARBA" id="ARBA00022692"/>
    </source>
</evidence>
<dbReference type="RefSeq" id="WP_059435411.1">
    <property type="nucleotide sequence ID" value="NZ_FAVB01000005.1"/>
</dbReference>
<evidence type="ECO:0000259" key="14">
    <source>
        <dbReference type="Pfam" id="PF03264"/>
    </source>
</evidence>
<dbReference type="Proteomes" id="UP000052237">
    <property type="component" value="Unassembled WGS sequence"/>
</dbReference>
<evidence type="ECO:0000313" key="16">
    <source>
        <dbReference type="Proteomes" id="UP000052237"/>
    </source>
</evidence>
<dbReference type="Gene3D" id="1.10.3820.10">
    <property type="entry name" value="Di-heme elbow motif domain"/>
    <property type="match status" value="1"/>
</dbReference>
<evidence type="ECO:0000256" key="13">
    <source>
        <dbReference type="SAM" id="Phobius"/>
    </source>
</evidence>
<evidence type="ECO:0000256" key="10">
    <source>
        <dbReference type="ARBA" id="ARBA00023004"/>
    </source>
</evidence>
<keyword evidence="5" id="KW-0349">Heme</keyword>
<dbReference type="GO" id="GO:0022900">
    <property type="term" value="P:electron transport chain"/>
    <property type="evidence" value="ECO:0007669"/>
    <property type="project" value="InterPro"/>
</dbReference>
<dbReference type="InterPro" id="IPR005126">
    <property type="entry name" value="NapC/NirT_cyt_c_N"/>
</dbReference>
<dbReference type="SUPFAM" id="SSF48695">
    <property type="entry name" value="Multiheme cytochromes"/>
    <property type="match status" value="1"/>
</dbReference>
<dbReference type="GO" id="GO:0005886">
    <property type="term" value="C:plasma membrane"/>
    <property type="evidence" value="ECO:0007669"/>
    <property type="project" value="UniProtKB-SubCell"/>
</dbReference>
<evidence type="ECO:0000256" key="8">
    <source>
        <dbReference type="ARBA" id="ARBA00022982"/>
    </source>
</evidence>
<evidence type="ECO:0000256" key="5">
    <source>
        <dbReference type="ARBA" id="ARBA00022617"/>
    </source>
</evidence>
<protein>
    <submittedName>
        <fullName evidence="15">Cytochrome c-type protein NrfH</fullName>
    </submittedName>
</protein>
<dbReference type="AlphaFoldDB" id="A0A0S4SRP5"/>
<reference evidence="15 16" key="1">
    <citation type="submission" date="2015-11" db="EMBL/GenBank/DDBJ databases">
        <authorList>
            <consortium name="Pathogen Informatics"/>
        </authorList>
    </citation>
    <scope>NUCLEOTIDE SEQUENCE [LARGE SCALE GENOMIC DNA]</scope>
    <source>
        <strain evidence="15 16">006A-0059</strain>
    </source>
</reference>
<proteinExistence type="inferred from homology"/>
<accession>A0A0S4SRP5</accession>
<keyword evidence="11 13" id="KW-0472">Membrane</keyword>
<keyword evidence="9 13" id="KW-1133">Transmembrane helix</keyword>
<dbReference type="InterPro" id="IPR051174">
    <property type="entry name" value="Cytochrome_c-type_ET"/>
</dbReference>
<evidence type="ECO:0000313" key="15">
    <source>
        <dbReference type="EMBL" id="CUU88409.1"/>
    </source>
</evidence>
<comment type="caution">
    <text evidence="15">The sequence shown here is derived from an EMBL/GenBank/DDBJ whole genome shotgun (WGS) entry which is preliminary data.</text>
</comment>
<name>A0A0S4SRP5_CAMHY</name>
<dbReference type="PANTHER" id="PTHR30333">
    <property type="entry name" value="CYTOCHROME C-TYPE PROTEIN"/>
    <property type="match status" value="1"/>
</dbReference>
<evidence type="ECO:0000256" key="1">
    <source>
        <dbReference type="ARBA" id="ARBA00004236"/>
    </source>
</evidence>
<keyword evidence="10" id="KW-0408">Iron</keyword>
<evidence type="ECO:0000256" key="11">
    <source>
        <dbReference type="ARBA" id="ARBA00023136"/>
    </source>
</evidence>
<organism evidence="15 16">
    <name type="scientific">Campylobacter hyointestinalis subsp. hyointestinalis</name>
    <dbReference type="NCBI Taxonomy" id="91352"/>
    <lineage>
        <taxon>Bacteria</taxon>
        <taxon>Pseudomonadati</taxon>
        <taxon>Campylobacterota</taxon>
        <taxon>Epsilonproteobacteria</taxon>
        <taxon>Campylobacterales</taxon>
        <taxon>Campylobacteraceae</taxon>
        <taxon>Campylobacter</taxon>
    </lineage>
</organism>
<feature type="transmembrane region" description="Helical" evidence="13">
    <location>
        <begin position="7"/>
        <end position="30"/>
    </location>
</feature>
<keyword evidence="4" id="KW-1003">Cell membrane</keyword>
<evidence type="ECO:0000256" key="12">
    <source>
        <dbReference type="SAM" id="MobiDB-lite"/>
    </source>
</evidence>
<keyword evidence="7" id="KW-0479">Metal-binding</keyword>
<keyword evidence="16" id="KW-1185">Reference proteome</keyword>
<evidence type="ECO:0000256" key="3">
    <source>
        <dbReference type="ARBA" id="ARBA00022448"/>
    </source>
</evidence>
<dbReference type="PANTHER" id="PTHR30333:SF1">
    <property type="entry name" value="CYTOCHROME C-TYPE PROTEIN NAPC"/>
    <property type="match status" value="1"/>
</dbReference>
<dbReference type="Pfam" id="PF03264">
    <property type="entry name" value="Cytochrom_NNT"/>
    <property type="match status" value="1"/>
</dbReference>
<dbReference type="InterPro" id="IPR038266">
    <property type="entry name" value="NapC/NirT_cytc_sf"/>
</dbReference>